<dbReference type="InterPro" id="IPR032672">
    <property type="entry name" value="TmcA/NAT10/Kre33"/>
</dbReference>
<dbReference type="EMBL" id="CP050869">
    <property type="protein sequence ID" value="QPG50314.1"/>
    <property type="molecule type" value="Genomic_DNA"/>
</dbReference>
<comment type="catalytic activity">
    <reaction evidence="12 15">
        <text>cytidine(34) in elongator tRNA(Met) + acetyl-CoA + ATP + H2O = N(4)-acetylcytidine(34) in elongator tRNA(Met) + ADP + phosphate + CoA + H(+)</text>
        <dbReference type="Rhea" id="RHEA:43788"/>
        <dbReference type="Rhea" id="RHEA-COMP:10693"/>
        <dbReference type="Rhea" id="RHEA-COMP:10694"/>
        <dbReference type="ChEBI" id="CHEBI:15377"/>
        <dbReference type="ChEBI" id="CHEBI:15378"/>
        <dbReference type="ChEBI" id="CHEBI:30616"/>
        <dbReference type="ChEBI" id="CHEBI:43474"/>
        <dbReference type="ChEBI" id="CHEBI:57287"/>
        <dbReference type="ChEBI" id="CHEBI:57288"/>
        <dbReference type="ChEBI" id="CHEBI:74900"/>
        <dbReference type="ChEBI" id="CHEBI:82748"/>
        <dbReference type="ChEBI" id="CHEBI:456216"/>
        <dbReference type="EC" id="2.3.1.193"/>
    </reaction>
</comment>
<evidence type="ECO:0000256" key="7">
    <source>
        <dbReference type="ARBA" id="ARBA00022884"/>
    </source>
</evidence>
<dbReference type="Proteomes" id="UP000273194">
    <property type="component" value="Chromosome"/>
</dbReference>
<dbReference type="Proteomes" id="UP000269431">
    <property type="component" value="Chromosome"/>
</dbReference>
<dbReference type="OrthoDB" id="312894at2157"/>
<feature type="binding site" evidence="15">
    <location>
        <position position="209"/>
    </location>
    <ligand>
        <name>ATP</name>
        <dbReference type="ChEBI" id="CHEBI:30616"/>
    </ligand>
</feature>
<dbReference type="EMBL" id="CP033236">
    <property type="protein sequence ID" value="AZF70421.1"/>
    <property type="molecule type" value="Genomic_DNA"/>
</dbReference>
<evidence type="ECO:0000259" key="16">
    <source>
        <dbReference type="PROSITE" id="PS51186"/>
    </source>
</evidence>
<comment type="caution">
    <text evidence="15">Lacks conserved residue(s) required for the propagation of feature annotation.</text>
</comment>
<evidence type="ECO:0000256" key="9">
    <source>
        <dbReference type="ARBA" id="ARBA00049883"/>
    </source>
</evidence>
<dbReference type="EMBL" id="CP033235">
    <property type="protein sequence ID" value="AZF67801.1"/>
    <property type="molecule type" value="Genomic_DNA"/>
</dbReference>
<dbReference type="EMBL" id="CP011055">
    <property type="protein sequence ID" value="AKA73333.1"/>
    <property type="molecule type" value="Genomic_DNA"/>
</dbReference>
<evidence type="ECO:0000313" key="31">
    <source>
        <dbReference type="Proteomes" id="UP000033106"/>
    </source>
</evidence>
<dbReference type="GO" id="GO:0000049">
    <property type="term" value="F:tRNA binding"/>
    <property type="evidence" value="ECO:0007669"/>
    <property type="project" value="UniProtKB-UniRule"/>
</dbReference>
<feature type="binding site" evidence="15">
    <location>
        <position position="390"/>
    </location>
    <ligand>
        <name>ATP</name>
        <dbReference type="ChEBI" id="CHEBI:30616"/>
    </ligand>
</feature>
<dbReference type="InterPro" id="IPR016181">
    <property type="entry name" value="Acyl_CoA_acyltransferase"/>
</dbReference>
<dbReference type="Proteomes" id="UP000278715">
    <property type="component" value="Chromosome"/>
</dbReference>
<comment type="function">
    <text evidence="13 15">Catalyzes the formation of N(4)-acetylcytidine (ac(4)C) at the wobble position of tRNA(Met), by using acetyl-CoA as an acetyl donor and ATP (or GTP).</text>
</comment>
<evidence type="ECO:0000313" key="40">
    <source>
        <dbReference type="Proteomes" id="UP000594632"/>
    </source>
</evidence>
<dbReference type="Pfam" id="PF05127">
    <property type="entry name" value="NAT10_TcmA_helicase"/>
    <property type="match status" value="1"/>
</dbReference>
<evidence type="ECO:0000256" key="5">
    <source>
        <dbReference type="ARBA" id="ARBA00022741"/>
    </source>
</evidence>
<dbReference type="InterPro" id="IPR027417">
    <property type="entry name" value="P-loop_NTPase"/>
</dbReference>
<dbReference type="EMBL" id="CP033239">
    <property type="protein sequence ID" value="AZF78273.1"/>
    <property type="molecule type" value="Genomic_DNA"/>
</dbReference>
<dbReference type="PANTHER" id="PTHR10925">
    <property type="entry name" value="N-ACETYLTRANSFERASE 10"/>
    <property type="match status" value="1"/>
</dbReference>
<dbReference type="KEGG" id="ssol:SULB_0987"/>
<dbReference type="GO" id="GO:0005737">
    <property type="term" value="C:cytoplasm"/>
    <property type="evidence" value="ECO:0007669"/>
    <property type="project" value="UniProtKB-SubCell"/>
</dbReference>
<dbReference type="Proteomes" id="UP000033106">
    <property type="component" value="Chromosome"/>
</dbReference>
<evidence type="ECO:0000313" key="35">
    <source>
        <dbReference type="Proteomes" id="UP000273194"/>
    </source>
</evidence>
<dbReference type="KEGG" id="ssof:SULC_0986"/>
<dbReference type="InterPro" id="IPR007807">
    <property type="entry name" value="TcmA/NAT10_helicase"/>
</dbReference>
<evidence type="ECO:0000256" key="15">
    <source>
        <dbReference type="HAMAP-Rule" id="MF_01886"/>
    </source>
</evidence>
<keyword evidence="1 15" id="KW-0963">Cytoplasm</keyword>
<evidence type="ECO:0000313" key="32">
    <source>
        <dbReference type="Proteomes" id="UP000076770"/>
    </source>
</evidence>
<reference evidence="33 34" key="4">
    <citation type="journal article" date="2018" name="Proc. Natl. Acad. Sci. U.S.A.">
        <title>Nonmutational mechanism of inheritance in the Archaeon Sulfolobus solfataricus.</title>
        <authorList>
            <person name="Payne S."/>
            <person name="McCarthy S."/>
            <person name="Johnson T."/>
            <person name="North E."/>
            <person name="Blum P."/>
        </authorList>
    </citation>
    <scope>NUCLEOTIDE SEQUENCE [LARGE SCALE GENOMIC DNA]</scope>
    <source>
        <strain evidence="21 33">SARC-H</strain>
        <strain evidence="22 37">SARC-I</strain>
        <strain evidence="24 38">SARC-N</strain>
        <strain evidence="25 39">SARC-O</strain>
        <strain evidence="26 34">SUL120</strain>
        <strain evidence="20 35">SULG</strain>
        <strain evidence="23 36">SULM</strain>
    </source>
</reference>
<dbReference type="KEGG" id="ssoa:SULA_0985"/>
<protein>
    <recommendedName>
        <fullName evidence="15">tRNA(Met) cytidine acetyltransferase TmcA</fullName>
        <ecNumber evidence="15">2.3.1.193</ecNumber>
    </recommendedName>
</protein>
<dbReference type="HAMAP" id="MF_01886">
    <property type="entry name" value="tRNA_acetyltr_TmcA"/>
    <property type="match status" value="1"/>
</dbReference>
<evidence type="ECO:0000313" key="39">
    <source>
        <dbReference type="Proteomes" id="UP000282269"/>
    </source>
</evidence>
<dbReference type="OMA" id="HYRTEPN"/>
<evidence type="ECO:0000256" key="3">
    <source>
        <dbReference type="ARBA" id="ARBA00022679"/>
    </source>
</evidence>
<dbReference type="CDD" id="cd04301">
    <property type="entry name" value="NAT_SF"/>
    <property type="match status" value="1"/>
</dbReference>
<name>A0A0E3MDY4_SACSO</name>
<evidence type="ECO:0000313" key="25">
    <source>
        <dbReference type="EMBL" id="AZF80879.1"/>
    </source>
</evidence>
<evidence type="ECO:0000256" key="1">
    <source>
        <dbReference type="ARBA" id="ARBA00022490"/>
    </source>
</evidence>
<dbReference type="GO" id="GO:0005524">
    <property type="term" value="F:ATP binding"/>
    <property type="evidence" value="ECO:0007669"/>
    <property type="project" value="UniProtKB-UniRule"/>
</dbReference>
<reference evidence="32" key="3">
    <citation type="submission" date="2016-04" db="EMBL/GenBank/DDBJ databases">
        <authorList>
            <person name="Shah S.A."/>
            <person name="Garrett R.A."/>
        </authorList>
    </citation>
    <scope>NUCLEOTIDE SEQUENCE [LARGE SCALE GENOMIC DNA]</scope>
    <source>
        <strain evidence="32">ATCC 35091 / DSM 1616 / JCM 8930 / NBRC 15331 / P1</strain>
    </source>
</reference>
<evidence type="ECO:0000313" key="17">
    <source>
        <dbReference type="EMBL" id="AKA73333.1"/>
    </source>
</evidence>
<dbReference type="Proteomes" id="UP000594632">
    <property type="component" value="Chromosome"/>
</dbReference>
<dbReference type="Gene3D" id="3.40.630.30">
    <property type="match status" value="1"/>
</dbReference>
<feature type="binding site" evidence="15">
    <location>
        <begin position="533"/>
        <end position="535"/>
    </location>
    <ligand>
        <name>acetyl-CoA</name>
        <dbReference type="ChEBI" id="CHEBI:57288"/>
    </ligand>
</feature>
<dbReference type="GO" id="GO:1990883">
    <property type="term" value="F:18S rRNA cytidine N-acetyltransferase activity"/>
    <property type="evidence" value="ECO:0007669"/>
    <property type="project" value="TreeGrafter"/>
</dbReference>
<evidence type="ECO:0000256" key="4">
    <source>
        <dbReference type="ARBA" id="ARBA00022694"/>
    </source>
</evidence>
<reference evidence="28" key="2">
    <citation type="submission" date="2016-04" db="EMBL/GenBank/DDBJ databases">
        <authorList>
            <person name="Evans L.H."/>
            <person name="Alamgir A."/>
            <person name="Owens N."/>
            <person name="Weber N.D."/>
            <person name="Virtaneva K."/>
            <person name="Barbian K."/>
            <person name="Babar A."/>
            <person name="Rosenke K."/>
        </authorList>
    </citation>
    <scope>NUCLEOTIDE SEQUENCE</scope>
    <source>
        <strain evidence="28">P1</strain>
    </source>
</reference>
<dbReference type="RefSeq" id="WP_009992744.1">
    <property type="nucleotide sequence ID" value="NZ_CP011055.2"/>
</dbReference>
<dbReference type="GO" id="GO:0051391">
    <property type="term" value="P:tRNA acetylation"/>
    <property type="evidence" value="ECO:0007669"/>
    <property type="project" value="UniProtKB-UniRule"/>
</dbReference>
<dbReference type="PATRIC" id="fig|2287.6.peg.1043"/>
<dbReference type="Pfam" id="PF08351">
    <property type="entry name" value="TmcA_N"/>
    <property type="match status" value="1"/>
</dbReference>
<evidence type="ECO:0000313" key="20">
    <source>
        <dbReference type="EMBL" id="AZF67801.1"/>
    </source>
</evidence>
<dbReference type="Proteomes" id="UP000033057">
    <property type="component" value="Chromosome"/>
</dbReference>
<dbReference type="AlphaFoldDB" id="A0A0E3MDY4"/>
<comment type="catalytic activity">
    <reaction evidence="10">
        <text>a cytidine in RNA + acetyl-CoA + ATP + H2O = an N(4)-acetylcytidine in RNA + ADP + phosphate + CoA + H(+)</text>
        <dbReference type="Rhea" id="RHEA:82211"/>
        <dbReference type="Rhea" id="RHEA-COMP:15704"/>
        <dbReference type="Rhea" id="RHEA-COMP:19834"/>
        <dbReference type="ChEBI" id="CHEBI:15377"/>
        <dbReference type="ChEBI" id="CHEBI:15378"/>
        <dbReference type="ChEBI" id="CHEBI:30616"/>
        <dbReference type="ChEBI" id="CHEBI:43474"/>
        <dbReference type="ChEBI" id="CHEBI:57287"/>
        <dbReference type="ChEBI" id="CHEBI:57288"/>
        <dbReference type="ChEBI" id="CHEBI:74900"/>
        <dbReference type="ChEBI" id="CHEBI:82748"/>
        <dbReference type="ChEBI" id="CHEBI:456216"/>
    </reaction>
</comment>
<comment type="subcellular location">
    <subcellularLocation>
        <location evidence="15">Cytoplasm</location>
    </subcellularLocation>
</comment>
<evidence type="ECO:0000313" key="27">
    <source>
        <dbReference type="EMBL" id="QPG50314.1"/>
    </source>
</evidence>
<proteinExistence type="inferred from homology"/>
<evidence type="ECO:0000313" key="18">
    <source>
        <dbReference type="EMBL" id="AKA76032.1"/>
    </source>
</evidence>
<evidence type="ECO:0000313" key="29">
    <source>
        <dbReference type="Proteomes" id="UP000033057"/>
    </source>
</evidence>
<evidence type="ECO:0000313" key="34">
    <source>
        <dbReference type="Proteomes" id="UP000269431"/>
    </source>
</evidence>
<dbReference type="EMBL" id="CP033238">
    <property type="protein sequence ID" value="AZF75665.1"/>
    <property type="molecule type" value="Genomic_DNA"/>
</dbReference>
<dbReference type="SMR" id="A0A0E3MDY4"/>
<evidence type="ECO:0000313" key="37">
    <source>
        <dbReference type="Proteomes" id="UP000275843"/>
    </source>
</evidence>
<dbReference type="GO" id="GO:1904812">
    <property type="term" value="P:rRNA acetylation involved in maturation of SSU-rRNA"/>
    <property type="evidence" value="ECO:0007669"/>
    <property type="project" value="TreeGrafter"/>
</dbReference>
<evidence type="ECO:0000256" key="10">
    <source>
        <dbReference type="ARBA" id="ARBA00049889"/>
    </source>
</evidence>
<comment type="function">
    <text evidence="14">Catalyzes the formation of 41 N(4)-acetylcytidine (ac(4)C) sites in RNA, almost always on the middle C of a CCG motif. Modifications are found mostly in tRNA, with small amounts found in rRNA and mRNA.</text>
</comment>
<keyword evidence="6 15" id="KW-0067">ATP-binding</keyword>
<dbReference type="EMBL" id="LT549890">
    <property type="protein sequence ID" value="SAI86856.1"/>
    <property type="molecule type" value="Genomic_DNA"/>
</dbReference>
<evidence type="ECO:0000313" key="33">
    <source>
        <dbReference type="Proteomes" id="UP000267993"/>
    </source>
</evidence>
<dbReference type="InterPro" id="IPR024914">
    <property type="entry name" value="tRNA_acetyltr_TmcA"/>
</dbReference>
<dbReference type="Gene3D" id="3.40.50.300">
    <property type="entry name" value="P-loop containing nucleotide triphosphate hydrolases"/>
    <property type="match status" value="1"/>
</dbReference>
<evidence type="ECO:0000256" key="8">
    <source>
        <dbReference type="ARBA" id="ARBA00023315"/>
    </source>
</evidence>
<dbReference type="EMBL" id="CP033241">
    <property type="protein sequence ID" value="AZF83519.1"/>
    <property type="molecule type" value="Genomic_DNA"/>
</dbReference>
<dbReference type="GeneID" id="1453229"/>
<feature type="domain" description="N-acetyltransferase" evidence="16">
    <location>
        <begin position="458"/>
        <end position="608"/>
    </location>
</feature>
<dbReference type="PROSITE" id="PS51186">
    <property type="entry name" value="GNAT"/>
    <property type="match status" value="1"/>
</dbReference>
<dbReference type="GO" id="GO:0002101">
    <property type="term" value="P:tRNA wobble cytosine modification"/>
    <property type="evidence" value="ECO:0007669"/>
    <property type="project" value="UniProtKB-UniRule"/>
</dbReference>
<dbReference type="Gene3D" id="3.40.50.11040">
    <property type="match status" value="1"/>
</dbReference>
<keyword evidence="3 15" id="KW-0808">Transferase</keyword>
<evidence type="ECO:0000256" key="11">
    <source>
        <dbReference type="ARBA" id="ARBA00049914"/>
    </source>
</evidence>
<keyword evidence="7 15" id="KW-0694">RNA-binding</keyword>
<organism evidence="18 29">
    <name type="scientific">Saccharolobus solfataricus</name>
    <name type="common">Sulfolobus solfataricus</name>
    <dbReference type="NCBI Taxonomy" id="2287"/>
    <lineage>
        <taxon>Archaea</taxon>
        <taxon>Thermoproteota</taxon>
        <taxon>Thermoprotei</taxon>
        <taxon>Sulfolobales</taxon>
        <taxon>Sulfolobaceae</taxon>
        <taxon>Saccharolobus</taxon>
    </lineage>
</organism>
<dbReference type="FunFam" id="3.40.50.300:FF:003957">
    <property type="entry name" value="tRNA(Met) cytidine acetyltransferase TmcA"/>
    <property type="match status" value="1"/>
</dbReference>
<evidence type="ECO:0000313" key="30">
    <source>
        <dbReference type="Proteomes" id="UP000033085"/>
    </source>
</evidence>
<reference evidence="27 40" key="6">
    <citation type="journal article" date="2020" name="Nat. Commun.">
        <title>The structures of two archaeal type IV pili illuminate evolutionary relationships.</title>
        <authorList>
            <person name="Wang F."/>
            <person name="Baquero D.P."/>
            <person name="Su Z."/>
            <person name="Beltran L.C."/>
            <person name="Prangishvili D."/>
            <person name="Krupovic M."/>
            <person name="Egelman E.H."/>
        </authorList>
    </citation>
    <scope>NUCLEOTIDE SEQUENCE [LARGE SCALE GENOMIC DNA]</scope>
    <source>
        <strain evidence="27 40">POZ149</strain>
    </source>
</reference>
<evidence type="ECO:0000256" key="12">
    <source>
        <dbReference type="ARBA" id="ARBA00052598"/>
    </source>
</evidence>
<dbReference type="GO" id="GO:0051392">
    <property type="term" value="F:tRNA cytidine N4-acetyltransferase activity"/>
    <property type="evidence" value="ECO:0007669"/>
    <property type="project" value="UniProtKB-UniRule"/>
</dbReference>
<comment type="similarity">
    <text evidence="15">Belongs to the TmcA family.</text>
</comment>
<keyword evidence="5 15" id="KW-0547">Nucleotide-binding</keyword>
<keyword evidence="2 15" id="KW-0820">tRNA-binding</keyword>
<dbReference type="Proteomes" id="UP000267993">
    <property type="component" value="Chromosome"/>
</dbReference>
<comment type="catalytic activity">
    <reaction evidence="9">
        <text>a cytidine in tRNA + acetyl-CoA + ATP + H2O = an N(4)-acetylcytidine in tRNA + ADP + phosphate + CoA + H(+)</text>
        <dbReference type="Rhea" id="RHEA:53876"/>
        <dbReference type="Rhea" id="RHEA-COMP:13670"/>
        <dbReference type="Rhea" id="RHEA-COMP:13671"/>
        <dbReference type="ChEBI" id="CHEBI:15377"/>
        <dbReference type="ChEBI" id="CHEBI:15378"/>
        <dbReference type="ChEBI" id="CHEBI:30616"/>
        <dbReference type="ChEBI" id="CHEBI:43474"/>
        <dbReference type="ChEBI" id="CHEBI:57287"/>
        <dbReference type="ChEBI" id="CHEBI:57288"/>
        <dbReference type="ChEBI" id="CHEBI:74900"/>
        <dbReference type="ChEBI" id="CHEBI:82748"/>
        <dbReference type="ChEBI" id="CHEBI:456216"/>
    </reaction>
</comment>
<dbReference type="FunFam" id="3.40.630.30:FF:000140">
    <property type="entry name" value="tRNA(Met) cytidine acetyltransferase TmcA"/>
    <property type="match status" value="1"/>
</dbReference>
<evidence type="ECO:0000313" key="22">
    <source>
        <dbReference type="EMBL" id="AZF73041.1"/>
    </source>
</evidence>
<evidence type="ECO:0000313" key="38">
    <source>
        <dbReference type="Proteomes" id="UP000278715"/>
    </source>
</evidence>
<dbReference type="EMBL" id="CP011056">
    <property type="protein sequence ID" value="AKA76032.1"/>
    <property type="molecule type" value="Genomic_DNA"/>
</dbReference>
<evidence type="ECO:0000256" key="14">
    <source>
        <dbReference type="ARBA" id="ARBA00056795"/>
    </source>
</evidence>
<dbReference type="Proteomes" id="UP000275843">
    <property type="component" value="Chromosome"/>
</dbReference>
<dbReference type="EMBL" id="CP011057">
    <property type="protein sequence ID" value="AKA78725.1"/>
    <property type="molecule type" value="Genomic_DNA"/>
</dbReference>
<dbReference type="InterPro" id="IPR013562">
    <property type="entry name" value="TmcA/NAT10_N"/>
</dbReference>
<gene>
    <name evidence="15" type="primary">tmcA</name>
    <name evidence="27" type="ORF">HFC64_11315</name>
    <name evidence="28" type="ORF">SSOP1_3302</name>
    <name evidence="19" type="ORF">SULA_0985</name>
    <name evidence="17" type="ORF">SULB_0987</name>
    <name evidence="18" type="ORF">SULC_0986</name>
    <name evidence="20" type="ORF">SULG_04835</name>
    <name evidence="21" type="ORF">SULH_04835</name>
    <name evidence="22" type="ORF">SULI_04835</name>
    <name evidence="23" type="ORF">SULM_04835</name>
    <name evidence="24" type="ORF">SULN_04835</name>
    <name evidence="25" type="ORF">SULO_04845</name>
    <name evidence="26" type="ORF">SULZ_05080</name>
</gene>
<evidence type="ECO:0000256" key="13">
    <source>
        <dbReference type="ARBA" id="ARBA00054687"/>
    </source>
</evidence>
<dbReference type="EMBL" id="CP033240">
    <property type="protein sequence ID" value="AZF80879.1"/>
    <property type="molecule type" value="Genomic_DNA"/>
</dbReference>
<comment type="catalytic activity">
    <reaction evidence="11">
        <text>a cytidine in mRNA + acetyl-CoA + ATP + H2O = an N(4)-acetylcytidine in mRNA + ADP + phosphate + CoA + H(+)</text>
        <dbReference type="Rhea" id="RHEA:58480"/>
        <dbReference type="Rhea" id="RHEA-COMP:15145"/>
        <dbReference type="Rhea" id="RHEA-COMP:15146"/>
        <dbReference type="ChEBI" id="CHEBI:15377"/>
        <dbReference type="ChEBI" id="CHEBI:15378"/>
        <dbReference type="ChEBI" id="CHEBI:30616"/>
        <dbReference type="ChEBI" id="CHEBI:43474"/>
        <dbReference type="ChEBI" id="CHEBI:57287"/>
        <dbReference type="ChEBI" id="CHEBI:57288"/>
        <dbReference type="ChEBI" id="CHEBI:74900"/>
        <dbReference type="ChEBI" id="CHEBI:82748"/>
        <dbReference type="ChEBI" id="CHEBI:456216"/>
    </reaction>
</comment>
<evidence type="ECO:0000313" key="24">
    <source>
        <dbReference type="EMBL" id="AZF78273.1"/>
    </source>
</evidence>
<evidence type="ECO:0000313" key="28">
    <source>
        <dbReference type="EMBL" id="SAI86856.1"/>
    </source>
</evidence>
<evidence type="ECO:0000313" key="19">
    <source>
        <dbReference type="EMBL" id="AKA78725.1"/>
    </source>
</evidence>
<evidence type="ECO:0000256" key="6">
    <source>
        <dbReference type="ARBA" id="ARBA00022840"/>
    </source>
</evidence>
<dbReference type="Pfam" id="PF13718">
    <property type="entry name" value="GNAT_acetyltr_2"/>
    <property type="match status" value="2"/>
</dbReference>
<dbReference type="Proteomes" id="UP000273443">
    <property type="component" value="Chromosome"/>
</dbReference>
<evidence type="ECO:0000256" key="2">
    <source>
        <dbReference type="ARBA" id="ARBA00022555"/>
    </source>
</evidence>
<evidence type="ECO:0000313" key="23">
    <source>
        <dbReference type="EMBL" id="AZF75665.1"/>
    </source>
</evidence>
<dbReference type="Proteomes" id="UP000282269">
    <property type="component" value="Chromosome"/>
</dbReference>
<evidence type="ECO:0000313" key="21">
    <source>
        <dbReference type="EMBL" id="AZF70421.1"/>
    </source>
</evidence>
<dbReference type="EC" id="2.3.1.193" evidence="15"/>
<sequence>MVNKEQFYDQIRKALEDGNTRYYRNLIYIERDDYFDHVKEIISLFLNFKSNPSVAYGFVPWASGSKERMRTIKEYFSKFDDIDYANAEYYLGNTYDLVILDTVDNFQPINIGRLVDLARGGGLIIIYTNNLIKDKTFRTSIMRNGLILDEYEKRFKRKLYEHEGIFIIDVNEYIPKPFSGNTMPKAEKKVPRNPLMPKEIHELSLSEDQNRVIESFTYLLSGGQRALVLTAARGRGKSAATGLSIAGLIEKLRERKEKSIRIIVTAPSIASASQVMSFAKLGLEALGEELSVKVSDTGHIKSLRGDYFKLEYVPPDAAIEDEGELLIIDEAAALGINYIDLALRAWKKVALVTTVHGYEGSNKAFLRYLRRLIESKRIRVKWVNMEQPLRYAKGDPIEKWLYDALLLDAEPSEPQYLNDTMIYEDVDKSELANDDNRLRAIYGIMVTAHYKNNPDDLMIMLDGIHHKIKAIRIGENSYIAACQIAEEGELSDNMVDIALKGGTFDGDLIPDRIIKHVRIKDFAKLRGWRIVRIAVAPELQDKGFGSELLKMIYEEARDKGVDWVGSSFMSDQKVLNFWIKNGFIPVHISPKKNEKLGDYPVVVIRPISDIATKIVKISAYMLKEKLLNTLHDVYFNMNPEVVRLMLTSTKIVSKTINVSPIILDKTISFLQGVSPYESSADGIHMLTLKYFWDGERDWSLTQDEELVLIAKVLQGKPWSYVSTVLSSNRTHIYELIYSAISKLMKKYYNLTADSKVGLTLKDVMNSQQYD</sequence>
<dbReference type="Proteomes" id="UP000033085">
    <property type="component" value="Chromosome"/>
</dbReference>
<evidence type="ECO:0000313" key="26">
    <source>
        <dbReference type="EMBL" id="AZF83519.1"/>
    </source>
</evidence>
<dbReference type="GeneID" id="44128931"/>
<dbReference type="InterPro" id="IPR000182">
    <property type="entry name" value="GNAT_dom"/>
</dbReference>
<dbReference type="SUPFAM" id="SSF55729">
    <property type="entry name" value="Acyl-CoA N-acyltransferases (Nat)"/>
    <property type="match status" value="1"/>
</dbReference>
<evidence type="ECO:0000313" key="36">
    <source>
        <dbReference type="Proteomes" id="UP000273443"/>
    </source>
</evidence>
<dbReference type="PANTHER" id="PTHR10925:SF5">
    <property type="entry name" value="RNA CYTIDINE ACETYLTRANSFERASE"/>
    <property type="match status" value="1"/>
</dbReference>
<dbReference type="SUPFAM" id="SSF52540">
    <property type="entry name" value="P-loop containing nucleoside triphosphate hydrolases"/>
    <property type="match status" value="1"/>
</dbReference>
<dbReference type="Proteomes" id="UP000076770">
    <property type="component" value="Chromosome i"/>
</dbReference>
<keyword evidence="4 15" id="KW-0819">tRNA processing</keyword>
<keyword evidence="8 15" id="KW-0012">Acyltransferase</keyword>
<accession>A0A0E3MDY4</accession>
<reference evidence="29 30" key="1">
    <citation type="journal article" date="2015" name="Genome Announc.">
        <title>Complete Genome Sequence of Sulfolobus solfataricus Strain 98/2 and Evolved Derivatives.</title>
        <authorList>
            <person name="McCarthy S."/>
            <person name="Gradnigo J."/>
            <person name="Johnson T."/>
            <person name="Payne S."/>
            <person name="Lipzen A."/>
            <person name="Martin J."/>
            <person name="Schackwitz W."/>
            <person name="Moriyama E."/>
            <person name="Blum P."/>
        </authorList>
    </citation>
    <scope>NUCLEOTIDE SEQUENCE [LARGE SCALE GENOMIC DNA]</scope>
    <source>
        <strain evidence="29">98/2 SULC</strain>
        <strain evidence="17">SARC-B</strain>
        <strain evidence="18">SARC-C</strain>
        <strain evidence="19 31">SULA</strain>
        <strain evidence="30">SULB</strain>
    </source>
</reference>
<dbReference type="EMBL" id="CP033237">
    <property type="protein sequence ID" value="AZF73041.1"/>
    <property type="molecule type" value="Genomic_DNA"/>
</dbReference>
<reference evidence="18" key="5">
    <citation type="submission" date="2018-10" db="EMBL/GenBank/DDBJ databases">
        <authorList>
            <person name="McCarthy S."/>
            <person name="Gradnigo J."/>
            <person name="Johnson T."/>
            <person name="Payne S."/>
            <person name="Lipzen A."/>
            <person name="Schackwitz W."/>
            <person name="Martin J."/>
            <person name="Moriyama E."/>
            <person name="Blum P."/>
        </authorList>
    </citation>
    <scope>NUCLEOTIDE SEQUENCE</scope>
    <source>
        <strain evidence="17">SARC-B</strain>
        <strain evidence="18">SARC-C</strain>
        <strain evidence="19">SULA</strain>
    </source>
</reference>